<evidence type="ECO:0000259" key="4">
    <source>
        <dbReference type="Pfam" id="PF00079"/>
    </source>
</evidence>
<dbReference type="InterPro" id="IPR042178">
    <property type="entry name" value="Serpin_sf_1"/>
</dbReference>
<dbReference type="SUPFAM" id="SSF56574">
    <property type="entry name" value="Serpins"/>
    <property type="match status" value="1"/>
</dbReference>
<evidence type="ECO:0000256" key="3">
    <source>
        <dbReference type="ARBA" id="ARBA00022900"/>
    </source>
</evidence>
<dbReference type="GeneID" id="106114038"/>
<dbReference type="GO" id="GO:0004867">
    <property type="term" value="F:serine-type endopeptidase inhibitor activity"/>
    <property type="evidence" value="ECO:0007669"/>
    <property type="project" value="UniProtKB-KW"/>
</dbReference>
<dbReference type="InterPro" id="IPR023796">
    <property type="entry name" value="Serpin_dom"/>
</dbReference>
<dbReference type="PANTHER" id="PTHR11461">
    <property type="entry name" value="SERINE PROTEASE INHIBITOR, SERPIN"/>
    <property type="match status" value="1"/>
</dbReference>
<dbReference type="InterPro" id="IPR036186">
    <property type="entry name" value="Serpin_sf"/>
</dbReference>
<protein>
    <submittedName>
        <fullName evidence="5">Antichymotrypsin-1-like</fullName>
    </submittedName>
</protein>
<gene>
    <name evidence="5" type="primary">LOC106114038</name>
</gene>
<dbReference type="RefSeq" id="XP_013162569.1">
    <property type="nucleotide sequence ID" value="XM_013307115.1"/>
</dbReference>
<sequence length="146" mass="15711">MVVVLPDAVDGLPAVLDKLAQKGVLEDVFAMSPPGQDVDVDMPKFEVKSKFNLKNVLVKEGVSSIFNQQAEGIVKGQGLEVSEVFQEAFVKVDEEGATAGAFTGLVLVATSLLSEPPPPLPFKVDRPFLYAILHQDIVLFAGTYTH</sequence>
<feature type="domain" description="Serpin" evidence="4">
    <location>
        <begin position="1"/>
        <end position="145"/>
    </location>
</feature>
<dbReference type="InterPro" id="IPR023795">
    <property type="entry name" value="Serpin_CS"/>
</dbReference>
<dbReference type="PROSITE" id="PS00284">
    <property type="entry name" value="SERPIN"/>
    <property type="match status" value="1"/>
</dbReference>
<organism evidence="5">
    <name type="scientific">Papilio xuthus</name>
    <name type="common">Asian swallowtail butterfly</name>
    <dbReference type="NCBI Taxonomy" id="66420"/>
    <lineage>
        <taxon>Eukaryota</taxon>
        <taxon>Metazoa</taxon>
        <taxon>Ecdysozoa</taxon>
        <taxon>Arthropoda</taxon>
        <taxon>Hexapoda</taxon>
        <taxon>Insecta</taxon>
        <taxon>Pterygota</taxon>
        <taxon>Neoptera</taxon>
        <taxon>Endopterygota</taxon>
        <taxon>Lepidoptera</taxon>
        <taxon>Glossata</taxon>
        <taxon>Ditrysia</taxon>
        <taxon>Papilionoidea</taxon>
        <taxon>Papilionidae</taxon>
        <taxon>Papilioninae</taxon>
        <taxon>Papilio</taxon>
    </lineage>
</organism>
<dbReference type="Gene3D" id="2.30.39.10">
    <property type="entry name" value="Alpha-1-antitrypsin, domain 1"/>
    <property type="match status" value="1"/>
</dbReference>
<dbReference type="Pfam" id="PF00079">
    <property type="entry name" value="Serpin"/>
    <property type="match status" value="1"/>
</dbReference>
<dbReference type="GO" id="GO:0005615">
    <property type="term" value="C:extracellular space"/>
    <property type="evidence" value="ECO:0007669"/>
    <property type="project" value="InterPro"/>
</dbReference>
<evidence type="ECO:0000256" key="1">
    <source>
        <dbReference type="ARBA" id="ARBA00009500"/>
    </source>
</evidence>
<keyword evidence="3" id="KW-0722">Serine protease inhibitor</keyword>
<comment type="similarity">
    <text evidence="1">Belongs to the serpin family.</text>
</comment>
<dbReference type="KEGG" id="pxu:106114038"/>
<accession>A0AAJ7E4M3</accession>
<dbReference type="Proteomes" id="UP000694872">
    <property type="component" value="Unplaced"/>
</dbReference>
<proteinExistence type="inferred from homology"/>
<dbReference type="PANTHER" id="PTHR11461:SF211">
    <property type="entry name" value="GH10112P-RELATED"/>
    <property type="match status" value="1"/>
</dbReference>
<dbReference type="InterPro" id="IPR000215">
    <property type="entry name" value="Serpin_fam"/>
</dbReference>
<dbReference type="InterPro" id="IPR042185">
    <property type="entry name" value="Serpin_sf_2"/>
</dbReference>
<name>A0AAJ7E4M3_PAPXU</name>
<evidence type="ECO:0000256" key="2">
    <source>
        <dbReference type="ARBA" id="ARBA00022690"/>
    </source>
</evidence>
<reference evidence="5" key="1">
    <citation type="submission" date="2025-08" db="UniProtKB">
        <authorList>
            <consortium name="RefSeq"/>
        </authorList>
    </citation>
    <scope>IDENTIFICATION</scope>
</reference>
<keyword evidence="2" id="KW-0646">Protease inhibitor</keyword>
<evidence type="ECO:0000313" key="5">
    <source>
        <dbReference type="RefSeq" id="XP_013162569.1"/>
    </source>
</evidence>
<dbReference type="Gene3D" id="3.30.497.10">
    <property type="entry name" value="Antithrombin, subunit I, domain 2"/>
    <property type="match status" value="1"/>
</dbReference>
<dbReference type="AlphaFoldDB" id="A0AAJ7E4M3"/>